<evidence type="ECO:0000256" key="4">
    <source>
        <dbReference type="ARBA" id="ARBA00014657"/>
    </source>
</evidence>
<keyword evidence="7" id="KW-0276">Fatty acid metabolism</keyword>
<dbReference type="PROSITE" id="PS00606">
    <property type="entry name" value="KS3_1"/>
    <property type="match status" value="1"/>
</dbReference>
<evidence type="ECO:0000256" key="2">
    <source>
        <dbReference type="ARBA" id="ARBA00008467"/>
    </source>
</evidence>
<evidence type="ECO:0000256" key="8">
    <source>
        <dbReference type="ARBA" id="ARBA00023098"/>
    </source>
</evidence>
<evidence type="ECO:0000313" key="19">
    <source>
        <dbReference type="Proteomes" id="UP000462760"/>
    </source>
</evidence>
<evidence type="ECO:0000256" key="1">
    <source>
        <dbReference type="ARBA" id="ARBA00005194"/>
    </source>
</evidence>
<proteinExistence type="inferred from homology"/>
<evidence type="ECO:0000259" key="17">
    <source>
        <dbReference type="PROSITE" id="PS52004"/>
    </source>
</evidence>
<evidence type="ECO:0000256" key="7">
    <source>
        <dbReference type="ARBA" id="ARBA00022832"/>
    </source>
</evidence>
<keyword evidence="5 14" id="KW-0444">Lipid biosynthesis</keyword>
<organism evidence="18 19">
    <name type="scientific">Anaerosalibacter bizertensis</name>
    <dbReference type="NCBI Taxonomy" id="932217"/>
    <lineage>
        <taxon>Bacteria</taxon>
        <taxon>Bacillati</taxon>
        <taxon>Bacillota</taxon>
        <taxon>Tissierellia</taxon>
        <taxon>Tissierellales</taxon>
        <taxon>Sporanaerobacteraceae</taxon>
        <taxon>Anaerosalibacter</taxon>
    </lineage>
</organism>
<dbReference type="PIRSF" id="PIRSF000447">
    <property type="entry name" value="KAS_II"/>
    <property type="match status" value="1"/>
</dbReference>
<evidence type="ECO:0000256" key="9">
    <source>
        <dbReference type="ARBA" id="ARBA00023160"/>
    </source>
</evidence>
<evidence type="ECO:0000256" key="11">
    <source>
        <dbReference type="ARBA" id="ARBA00024006"/>
    </source>
</evidence>
<dbReference type="GO" id="GO:0006633">
    <property type="term" value="P:fatty acid biosynthetic process"/>
    <property type="evidence" value="ECO:0007669"/>
    <property type="project" value="UniProtKB-UniRule"/>
</dbReference>
<dbReference type="GO" id="GO:0004315">
    <property type="term" value="F:3-oxoacyl-[acyl-carrier-protein] synthase activity"/>
    <property type="evidence" value="ECO:0007669"/>
    <property type="project" value="UniProtKB-UniRule"/>
</dbReference>
<evidence type="ECO:0000256" key="5">
    <source>
        <dbReference type="ARBA" id="ARBA00022516"/>
    </source>
</evidence>
<evidence type="ECO:0000256" key="10">
    <source>
        <dbReference type="ARBA" id="ARBA00023315"/>
    </source>
</evidence>
<dbReference type="EMBL" id="VULR01000001">
    <property type="protein sequence ID" value="MSS42275.1"/>
    <property type="molecule type" value="Genomic_DNA"/>
</dbReference>
<comment type="pathway">
    <text evidence="1 14">Lipid metabolism; fatty acid biosynthesis.</text>
</comment>
<dbReference type="Pfam" id="PF00109">
    <property type="entry name" value="ketoacyl-synt"/>
    <property type="match status" value="1"/>
</dbReference>
<dbReference type="PANTHER" id="PTHR11712">
    <property type="entry name" value="POLYKETIDE SYNTHASE-RELATED"/>
    <property type="match status" value="1"/>
</dbReference>
<dbReference type="NCBIfam" id="TIGR03150">
    <property type="entry name" value="fabF"/>
    <property type="match status" value="1"/>
</dbReference>
<dbReference type="SMART" id="SM00825">
    <property type="entry name" value="PKS_KS"/>
    <property type="match status" value="1"/>
</dbReference>
<evidence type="ECO:0000256" key="14">
    <source>
        <dbReference type="PIRNR" id="PIRNR000447"/>
    </source>
</evidence>
<evidence type="ECO:0000256" key="15">
    <source>
        <dbReference type="PIRSR" id="PIRSR000447-1"/>
    </source>
</evidence>
<protein>
    <recommendedName>
        <fullName evidence="4 14">3-oxoacyl-[acyl-carrier-protein] synthase 2</fullName>
        <ecNumber evidence="3 14">2.3.1.179</ecNumber>
    </recommendedName>
</protein>
<dbReference type="UniPathway" id="UPA00094"/>
<dbReference type="CDD" id="cd00834">
    <property type="entry name" value="KAS_I_II"/>
    <property type="match status" value="1"/>
</dbReference>
<comment type="similarity">
    <text evidence="2 14 16">Belongs to the thiolase-like superfamily. Beta-ketoacyl-ACP synthases family.</text>
</comment>
<dbReference type="FunFam" id="3.40.47.10:FF:000018">
    <property type="entry name" value="3-oxoacyl-[acyl-carrier-protein] synthase 2"/>
    <property type="match status" value="1"/>
</dbReference>
<dbReference type="InterPro" id="IPR016039">
    <property type="entry name" value="Thiolase-like"/>
</dbReference>
<dbReference type="GO" id="GO:0005829">
    <property type="term" value="C:cytosol"/>
    <property type="evidence" value="ECO:0007669"/>
    <property type="project" value="TreeGrafter"/>
</dbReference>
<dbReference type="EC" id="2.3.1.179" evidence="3 14"/>
<gene>
    <name evidence="18" type="primary">fabF</name>
    <name evidence="18" type="ORF">FYJ27_00800</name>
</gene>
<evidence type="ECO:0000256" key="6">
    <source>
        <dbReference type="ARBA" id="ARBA00022679"/>
    </source>
</evidence>
<dbReference type="InterPro" id="IPR014030">
    <property type="entry name" value="Ketoacyl_synth_N"/>
</dbReference>
<dbReference type="InterPro" id="IPR018201">
    <property type="entry name" value="Ketoacyl_synth_AS"/>
</dbReference>
<dbReference type="PANTHER" id="PTHR11712:SF336">
    <property type="entry name" value="3-OXOACYL-[ACYL-CARRIER-PROTEIN] SYNTHASE, MITOCHONDRIAL"/>
    <property type="match status" value="1"/>
</dbReference>
<keyword evidence="10 14" id="KW-0012">Acyltransferase</keyword>
<dbReference type="InterPro" id="IPR017568">
    <property type="entry name" value="3-oxoacyl-ACP_synth-2"/>
</dbReference>
<dbReference type="InterPro" id="IPR000794">
    <property type="entry name" value="Beta-ketoacyl_synthase"/>
</dbReference>
<evidence type="ECO:0000256" key="13">
    <source>
        <dbReference type="ARBA" id="ARBA00047659"/>
    </source>
</evidence>
<evidence type="ECO:0000256" key="12">
    <source>
        <dbReference type="ARBA" id="ARBA00047318"/>
    </source>
</evidence>
<evidence type="ECO:0000256" key="3">
    <source>
        <dbReference type="ARBA" id="ARBA00012356"/>
    </source>
</evidence>
<sequence length="420" mass="45474">MVKRVVVTGLGPVTPIGIGKENYWKSLIEGKSGISCITNFDVEGYENKIAGEVKDFYPQDYMKKKEARRMDRFSQFAVAGTQLAIDDSNLNLEKIDKERVGIILGSGVGGIGTAELEHTRYLKKGNKRVRPLFIPMIISNMGPGQISMNFGFKGPSFTMTTACASGTHAIGESFRMIQNGVCDIVVTGGSEAAISPISIAGLSSMGVLSKRNDEPIKASRPFDKDRDGFVVGEGAGILILEELGHAIKRGAHIYGEVVGYGTISDSHYINTDIRNNKDLDAKVDSVSKSMKIALEDGKIDYKEIDYINAHGTSTYSSDKLETLAIKEVFKEYANKISISSIKSMTGHLLGASGGIEAIATLLSIIKGMIPPTINYETSDPECDLDYTPNKSVFKDIEYALSNSFGFGGHNATLLFKQFAG</sequence>
<dbReference type="Proteomes" id="UP000462760">
    <property type="component" value="Unassembled WGS sequence"/>
</dbReference>
<dbReference type="AlphaFoldDB" id="A0A844FE69"/>
<dbReference type="InterPro" id="IPR014031">
    <property type="entry name" value="Ketoacyl_synth_C"/>
</dbReference>
<reference evidence="18 19" key="1">
    <citation type="submission" date="2019-08" db="EMBL/GenBank/DDBJ databases">
        <title>In-depth cultivation of the pig gut microbiome towards novel bacterial diversity and tailored functional studies.</title>
        <authorList>
            <person name="Wylensek D."/>
            <person name="Hitch T.C.A."/>
            <person name="Clavel T."/>
        </authorList>
    </citation>
    <scope>NUCLEOTIDE SEQUENCE [LARGE SCALE GENOMIC DNA]</scope>
    <source>
        <strain evidence="18 19">Med78-601-WT-4W-RMD-3</strain>
    </source>
</reference>
<evidence type="ECO:0000256" key="16">
    <source>
        <dbReference type="RuleBase" id="RU003694"/>
    </source>
</evidence>
<keyword evidence="6 14" id="KW-0808">Transferase</keyword>
<comment type="caution">
    <text evidence="18">The sequence shown here is derived from an EMBL/GenBank/DDBJ whole genome shotgun (WGS) entry which is preliminary data.</text>
</comment>
<dbReference type="InterPro" id="IPR020841">
    <property type="entry name" value="PKS_Beta-ketoAc_synthase_dom"/>
</dbReference>
<dbReference type="Gene3D" id="3.40.47.10">
    <property type="match status" value="1"/>
</dbReference>
<dbReference type="SUPFAM" id="SSF53901">
    <property type="entry name" value="Thiolase-like"/>
    <property type="match status" value="2"/>
</dbReference>
<comment type="function">
    <text evidence="11 14">Involved in the type II fatty acid elongation cycle. Catalyzes the elongation of a wide range of acyl-ACP by the addition of two carbons from malonyl-ACP to an acyl acceptor. Can efficiently catalyze the conversion of palmitoleoyl-ACP (cis-hexadec-9-enoyl-ACP) to cis-vaccenoyl-ACP (cis-octadec-11-enoyl-ACP), an essential step in the thermal regulation of fatty acid composition.</text>
</comment>
<dbReference type="NCBIfam" id="NF005589">
    <property type="entry name" value="PRK07314.1"/>
    <property type="match status" value="1"/>
</dbReference>
<comment type="catalytic activity">
    <reaction evidence="12 14">
        <text>(9Z)-hexadecenoyl-[ACP] + malonyl-[ACP] + H(+) = 3-oxo-(11Z)-octadecenoyl-[ACP] + holo-[ACP] + CO2</text>
        <dbReference type="Rhea" id="RHEA:55040"/>
        <dbReference type="Rhea" id="RHEA-COMP:9623"/>
        <dbReference type="Rhea" id="RHEA-COMP:9685"/>
        <dbReference type="Rhea" id="RHEA-COMP:10800"/>
        <dbReference type="Rhea" id="RHEA-COMP:14074"/>
        <dbReference type="ChEBI" id="CHEBI:15378"/>
        <dbReference type="ChEBI" id="CHEBI:16526"/>
        <dbReference type="ChEBI" id="CHEBI:64479"/>
        <dbReference type="ChEBI" id="CHEBI:78449"/>
        <dbReference type="ChEBI" id="CHEBI:83989"/>
        <dbReference type="ChEBI" id="CHEBI:138538"/>
        <dbReference type="EC" id="2.3.1.179"/>
    </reaction>
</comment>
<dbReference type="Pfam" id="PF02801">
    <property type="entry name" value="Ketoacyl-synt_C"/>
    <property type="match status" value="1"/>
</dbReference>
<name>A0A844FE69_9FIRM</name>
<keyword evidence="8" id="KW-0443">Lipid metabolism</keyword>
<feature type="domain" description="Ketosynthase family 3 (KS3)" evidence="17">
    <location>
        <begin position="2"/>
        <end position="417"/>
    </location>
</feature>
<evidence type="ECO:0000313" key="18">
    <source>
        <dbReference type="EMBL" id="MSS42275.1"/>
    </source>
</evidence>
<dbReference type="PROSITE" id="PS52004">
    <property type="entry name" value="KS3_2"/>
    <property type="match status" value="1"/>
</dbReference>
<keyword evidence="9 14" id="KW-0275">Fatty acid biosynthesis</keyword>
<accession>A0A844FE69</accession>
<feature type="active site" description="For beta-ketoacyl synthase activity" evidence="15">
    <location>
        <position position="163"/>
    </location>
</feature>
<comment type="catalytic activity">
    <reaction evidence="13 14">
        <text>a fatty acyl-[ACP] + malonyl-[ACP] + H(+) = a 3-oxoacyl-[ACP] + holo-[ACP] + CO2</text>
        <dbReference type="Rhea" id="RHEA:22836"/>
        <dbReference type="Rhea" id="RHEA-COMP:9623"/>
        <dbReference type="Rhea" id="RHEA-COMP:9685"/>
        <dbReference type="Rhea" id="RHEA-COMP:9916"/>
        <dbReference type="Rhea" id="RHEA-COMP:14125"/>
        <dbReference type="ChEBI" id="CHEBI:15378"/>
        <dbReference type="ChEBI" id="CHEBI:16526"/>
        <dbReference type="ChEBI" id="CHEBI:64479"/>
        <dbReference type="ChEBI" id="CHEBI:78449"/>
        <dbReference type="ChEBI" id="CHEBI:78776"/>
        <dbReference type="ChEBI" id="CHEBI:138651"/>
    </reaction>
</comment>